<reference evidence="2 3" key="1">
    <citation type="journal article" date="2015" name="Int. J. Syst. Evol. Microbiol.">
        <title>Sporolactobacillus shoreae sp. nov. and Sporolactobacillus spathodeae sp. nov., two spore-forming lactic acid bacteria isolated from tree barks in Thailand.</title>
        <authorList>
            <person name="Thamacharoensuk T."/>
            <person name="Kitahara M."/>
            <person name="Ohkuma M."/>
            <person name="Thongchul N."/>
            <person name="Tanasupawat S."/>
        </authorList>
    </citation>
    <scope>NUCLEOTIDE SEQUENCE [LARGE SCALE GENOMIC DNA]</scope>
    <source>
        <strain evidence="2 3">BK92</strain>
    </source>
</reference>
<accession>A0A4Z0GSK2</accession>
<keyword evidence="1" id="KW-0812">Transmembrane</keyword>
<comment type="caution">
    <text evidence="2">The sequence shown here is derived from an EMBL/GenBank/DDBJ whole genome shotgun (WGS) entry which is preliminary data.</text>
</comment>
<feature type="transmembrane region" description="Helical" evidence="1">
    <location>
        <begin position="12"/>
        <end position="31"/>
    </location>
</feature>
<dbReference type="InterPro" id="IPR023804">
    <property type="entry name" value="DUF3792_TM"/>
</dbReference>
<protein>
    <submittedName>
        <fullName evidence="2">TIGR04086 family membrane protein</fullName>
    </submittedName>
</protein>
<dbReference type="Pfam" id="PF12670">
    <property type="entry name" value="DUF3792"/>
    <property type="match status" value="1"/>
</dbReference>
<dbReference type="OrthoDB" id="2988991at2"/>
<gene>
    <name evidence="2" type="ORF">E4665_04050</name>
</gene>
<proteinExistence type="predicted"/>
<sequence>MTRNWLSAITYGMVASFIIILASAVLLASLLRFTSFAETSGTALPIIISAIALFIGGTIAGSKMKEKGLMIGAITGLFYCLFSLSFQYLALDRAPGLIQLVYFLANIAAAALGGTIGVNLFSGKHRY</sequence>
<dbReference type="Proteomes" id="UP000298347">
    <property type="component" value="Unassembled WGS sequence"/>
</dbReference>
<organism evidence="2 3">
    <name type="scientific">Sporolactobacillus shoreae</name>
    <dbReference type="NCBI Taxonomy" id="1465501"/>
    <lineage>
        <taxon>Bacteria</taxon>
        <taxon>Bacillati</taxon>
        <taxon>Bacillota</taxon>
        <taxon>Bacilli</taxon>
        <taxon>Bacillales</taxon>
        <taxon>Sporolactobacillaceae</taxon>
        <taxon>Sporolactobacillus</taxon>
    </lineage>
</organism>
<feature type="transmembrane region" description="Helical" evidence="1">
    <location>
        <begin position="69"/>
        <end position="91"/>
    </location>
</feature>
<dbReference type="NCBIfam" id="TIGR04086">
    <property type="entry name" value="TIGR04086_membr"/>
    <property type="match status" value="1"/>
</dbReference>
<dbReference type="AlphaFoldDB" id="A0A4Z0GSK2"/>
<keyword evidence="3" id="KW-1185">Reference proteome</keyword>
<evidence type="ECO:0000313" key="2">
    <source>
        <dbReference type="EMBL" id="TGA99507.1"/>
    </source>
</evidence>
<keyword evidence="1" id="KW-0472">Membrane</keyword>
<dbReference type="EMBL" id="SRJD01000003">
    <property type="protein sequence ID" value="TGA99507.1"/>
    <property type="molecule type" value="Genomic_DNA"/>
</dbReference>
<keyword evidence="1" id="KW-1133">Transmembrane helix</keyword>
<dbReference type="RefSeq" id="WP_135347530.1">
    <property type="nucleotide sequence ID" value="NZ_SRJD01000003.1"/>
</dbReference>
<evidence type="ECO:0000256" key="1">
    <source>
        <dbReference type="SAM" id="Phobius"/>
    </source>
</evidence>
<name>A0A4Z0GSK2_9BACL</name>
<evidence type="ECO:0000313" key="3">
    <source>
        <dbReference type="Proteomes" id="UP000298347"/>
    </source>
</evidence>
<feature type="transmembrane region" description="Helical" evidence="1">
    <location>
        <begin position="97"/>
        <end position="121"/>
    </location>
</feature>
<feature type="transmembrane region" description="Helical" evidence="1">
    <location>
        <begin position="43"/>
        <end position="62"/>
    </location>
</feature>